<dbReference type="AlphaFoldDB" id="A0AAU2VGK3"/>
<name>A0AAU2VGK3_9ACTN</name>
<accession>A0AAU2VGK3</accession>
<reference evidence="1" key="1">
    <citation type="submission" date="2022-10" db="EMBL/GenBank/DDBJ databases">
        <title>The complete genomes of actinobacterial strains from the NBC collection.</title>
        <authorList>
            <person name="Joergensen T.S."/>
            <person name="Alvarez Arevalo M."/>
            <person name="Sterndorff E.B."/>
            <person name="Faurdal D."/>
            <person name="Vuksanovic O."/>
            <person name="Mourched A.-S."/>
            <person name="Charusanti P."/>
            <person name="Shaw S."/>
            <person name="Blin K."/>
            <person name="Weber T."/>
        </authorList>
    </citation>
    <scope>NUCLEOTIDE SEQUENCE</scope>
    <source>
        <strain evidence="1">NBC_00003</strain>
    </source>
</reference>
<organism evidence="1">
    <name type="scientific">Streptomyces sp. NBC_00003</name>
    <dbReference type="NCBI Taxonomy" id="2903608"/>
    <lineage>
        <taxon>Bacteria</taxon>
        <taxon>Bacillati</taxon>
        <taxon>Actinomycetota</taxon>
        <taxon>Actinomycetes</taxon>
        <taxon>Kitasatosporales</taxon>
        <taxon>Streptomycetaceae</taxon>
        <taxon>Streptomyces</taxon>
    </lineage>
</organism>
<evidence type="ECO:0000313" key="1">
    <source>
        <dbReference type="EMBL" id="WTW66076.1"/>
    </source>
</evidence>
<dbReference type="EMBL" id="CP108318">
    <property type="protein sequence ID" value="WTW66076.1"/>
    <property type="molecule type" value="Genomic_DNA"/>
</dbReference>
<protein>
    <submittedName>
        <fullName evidence="1">Uncharacterized protein</fullName>
    </submittedName>
</protein>
<sequence length="52" mass="5490">MLATITAKSMDPDGTWHVTLRAARPGSATVTWGTEAATVLTLQLDVASYLIS</sequence>
<proteinExistence type="predicted"/>
<gene>
    <name evidence="1" type="ORF">OG549_38625</name>
</gene>